<gene>
    <name evidence="9" type="ORF">EXN66_Car008975</name>
</gene>
<keyword evidence="7 8" id="KW-0472">Membrane</keyword>
<keyword evidence="4 8" id="KW-0812">Transmembrane</keyword>
<evidence type="ECO:0000256" key="6">
    <source>
        <dbReference type="ARBA" id="ARBA00022989"/>
    </source>
</evidence>
<dbReference type="AlphaFoldDB" id="A0A6G1PSU8"/>
<evidence type="ECO:0000256" key="5">
    <source>
        <dbReference type="ARBA" id="ARBA00022949"/>
    </source>
</evidence>
<keyword evidence="3 8" id="KW-1003">Cell membrane</keyword>
<dbReference type="Pfam" id="PF00822">
    <property type="entry name" value="PMP22_Claudin"/>
    <property type="match status" value="1"/>
</dbReference>
<evidence type="ECO:0000313" key="10">
    <source>
        <dbReference type="Proteomes" id="UP000503349"/>
    </source>
</evidence>
<evidence type="ECO:0000256" key="2">
    <source>
        <dbReference type="ARBA" id="ARBA00022427"/>
    </source>
</evidence>
<feature type="transmembrane region" description="Helical" evidence="8">
    <location>
        <begin position="82"/>
        <end position="105"/>
    </location>
</feature>
<proteinExistence type="inferred from homology"/>
<comment type="similarity">
    <text evidence="1 8">Belongs to the claudin family.</text>
</comment>
<keyword evidence="9" id="KW-0675">Receptor</keyword>
<dbReference type="GO" id="GO:0005923">
    <property type="term" value="C:bicellular tight junction"/>
    <property type="evidence" value="ECO:0007669"/>
    <property type="project" value="UniProtKB-SubCell"/>
</dbReference>
<dbReference type="PROSITE" id="PS01346">
    <property type="entry name" value="CLAUDIN"/>
    <property type="match status" value="1"/>
</dbReference>
<comment type="subcellular location">
    <subcellularLocation>
        <location evidence="8">Cell junction</location>
        <location evidence="8">Tight junction</location>
    </subcellularLocation>
    <subcellularLocation>
        <location evidence="8">Cell membrane</location>
        <topology evidence="8">Multi-pass membrane protein</topology>
    </subcellularLocation>
</comment>
<name>A0A6G1PSU8_CHAAH</name>
<keyword evidence="6 8" id="KW-1133">Transmembrane helix</keyword>
<dbReference type="InterPro" id="IPR017974">
    <property type="entry name" value="Claudin_CS"/>
</dbReference>
<dbReference type="Gene3D" id="1.20.140.150">
    <property type="match status" value="1"/>
</dbReference>
<comment type="function">
    <text evidence="8">Claudins function as major constituents of the tight junction complexes that regulate the permeability of epithelia.</text>
</comment>
<dbReference type="InterPro" id="IPR004031">
    <property type="entry name" value="PMP22/EMP/MP20/Claudin"/>
</dbReference>
<protein>
    <recommendedName>
        <fullName evidence="8">Claudin</fullName>
    </recommendedName>
</protein>
<dbReference type="FunFam" id="1.20.140.150:FF:000001">
    <property type="entry name" value="Claudin"/>
    <property type="match status" value="1"/>
</dbReference>
<sequence length="242" mass="26071">MGKICREVTGQVLSFIGMVGVAVTCGIPMWRTTFYIGANIVTGQIVWDGLWMNCVMQSTGQMQCKLEWSLMTLTADLQAGRALVVISLVFGFLGVMVSFLGTKCTSCLKKESSMSQVVILAGCLIIVSGVLILIPVCWSAAVTIAEFDSPLVINTQKREIGAAIYIGWGSAVFLLIGGIFLATSCPPQRPMYGYPGYQPAPGYPYAQPIYAPPSNGQYSSTGTYVPTKPYAVPTAYSPRQYI</sequence>
<dbReference type="Proteomes" id="UP000503349">
    <property type="component" value="Chromosome 8"/>
</dbReference>
<keyword evidence="2 8" id="KW-0796">Tight junction</keyword>
<dbReference type="PANTHER" id="PTHR12002">
    <property type="entry name" value="CLAUDIN"/>
    <property type="match status" value="1"/>
</dbReference>
<evidence type="ECO:0000313" key="9">
    <source>
        <dbReference type="EMBL" id="KAF3693299.1"/>
    </source>
</evidence>
<keyword evidence="10" id="KW-1185">Reference proteome</keyword>
<feature type="transmembrane region" description="Helical" evidence="8">
    <location>
        <begin position="117"/>
        <end position="142"/>
    </location>
</feature>
<feature type="transmembrane region" description="Helical" evidence="8">
    <location>
        <begin position="162"/>
        <end position="182"/>
    </location>
</feature>
<evidence type="ECO:0000256" key="7">
    <source>
        <dbReference type="ARBA" id="ARBA00023136"/>
    </source>
</evidence>
<dbReference type="EMBL" id="CM015719">
    <property type="protein sequence ID" value="KAF3693299.1"/>
    <property type="molecule type" value="Genomic_DNA"/>
</dbReference>
<dbReference type="GO" id="GO:0005198">
    <property type="term" value="F:structural molecule activity"/>
    <property type="evidence" value="ECO:0007669"/>
    <property type="project" value="InterPro"/>
</dbReference>
<evidence type="ECO:0000256" key="4">
    <source>
        <dbReference type="ARBA" id="ARBA00022692"/>
    </source>
</evidence>
<reference evidence="10" key="2">
    <citation type="submission" date="2019-02" db="EMBL/GenBank/DDBJ databases">
        <title>Opniocepnalus argus Var Kimnra genome.</title>
        <authorList>
            <person name="Zhou C."/>
            <person name="Xiao S."/>
        </authorList>
    </citation>
    <scope>NUCLEOTIDE SEQUENCE [LARGE SCALE GENOMIC DNA]</scope>
</reference>
<accession>A0A6G1PSU8</accession>
<reference evidence="9 10" key="1">
    <citation type="submission" date="2019-02" db="EMBL/GenBank/DDBJ databases">
        <title>Opniocepnalus argus genome.</title>
        <authorList>
            <person name="Zhou C."/>
            <person name="Xiao S."/>
        </authorList>
    </citation>
    <scope>NUCLEOTIDE SEQUENCE [LARGE SCALE GENOMIC DNA]</scope>
    <source>
        <strain evidence="9">OARG1902GOOAL</strain>
        <tissue evidence="9">Muscle</tissue>
    </source>
</reference>
<dbReference type="InterPro" id="IPR006187">
    <property type="entry name" value="Claudin"/>
</dbReference>
<dbReference type="GO" id="GO:0005886">
    <property type="term" value="C:plasma membrane"/>
    <property type="evidence" value="ECO:0007669"/>
    <property type="project" value="UniProtKB-SubCell"/>
</dbReference>
<evidence type="ECO:0000256" key="3">
    <source>
        <dbReference type="ARBA" id="ARBA00022475"/>
    </source>
</evidence>
<dbReference type="PRINTS" id="PR01077">
    <property type="entry name" value="CLAUDIN"/>
</dbReference>
<evidence type="ECO:0000256" key="1">
    <source>
        <dbReference type="ARBA" id="ARBA00008295"/>
    </source>
</evidence>
<keyword evidence="5 8" id="KW-0965">Cell junction</keyword>
<organism evidence="9 10">
    <name type="scientific">Channa argus</name>
    <name type="common">Northern snakehead</name>
    <name type="synonym">Ophicephalus argus</name>
    <dbReference type="NCBI Taxonomy" id="215402"/>
    <lineage>
        <taxon>Eukaryota</taxon>
        <taxon>Metazoa</taxon>
        <taxon>Chordata</taxon>
        <taxon>Craniata</taxon>
        <taxon>Vertebrata</taxon>
        <taxon>Euteleostomi</taxon>
        <taxon>Actinopterygii</taxon>
        <taxon>Neopterygii</taxon>
        <taxon>Teleostei</taxon>
        <taxon>Neoteleostei</taxon>
        <taxon>Acanthomorphata</taxon>
        <taxon>Anabantaria</taxon>
        <taxon>Anabantiformes</taxon>
        <taxon>Channoidei</taxon>
        <taxon>Channidae</taxon>
        <taxon>Channa</taxon>
    </lineage>
</organism>
<feature type="transmembrane region" description="Helical" evidence="8">
    <location>
        <begin position="12"/>
        <end position="30"/>
    </location>
</feature>
<evidence type="ECO:0000256" key="8">
    <source>
        <dbReference type="RuleBase" id="RU060637"/>
    </source>
</evidence>